<dbReference type="NCBIfam" id="TIGR00133">
    <property type="entry name" value="gatB"/>
    <property type="match status" value="1"/>
</dbReference>
<evidence type="ECO:0000256" key="5">
    <source>
        <dbReference type="ARBA" id="ARBA00022840"/>
    </source>
</evidence>
<dbReference type="InterPro" id="IPR004413">
    <property type="entry name" value="GatB"/>
</dbReference>
<dbReference type="NCBIfam" id="NF004012">
    <property type="entry name" value="PRK05477.1-2"/>
    <property type="match status" value="1"/>
</dbReference>
<proteinExistence type="inferred from homology"/>
<comment type="function">
    <text evidence="7 10">Allows the formation of correctly charged Asn-tRNA(Asn) or Gln-tRNA(Gln) through the transamidation of misacylated Asp-tRNA(Asn) or Glu-tRNA(Gln) in organisms which lack either or both of asparaginyl-tRNA or glutaminyl-tRNA synthetases. The reaction takes place in the presence of glutamine and ATP through an activated phospho-Asp-tRNA(Asn) or phospho-Glu-tRNA(Gln).</text>
</comment>
<comment type="catalytic activity">
    <reaction evidence="9 10">
        <text>L-glutamyl-tRNA(Gln) + L-glutamine + ATP + H2O = L-glutaminyl-tRNA(Gln) + L-glutamate + ADP + phosphate + H(+)</text>
        <dbReference type="Rhea" id="RHEA:17521"/>
        <dbReference type="Rhea" id="RHEA-COMP:9681"/>
        <dbReference type="Rhea" id="RHEA-COMP:9684"/>
        <dbReference type="ChEBI" id="CHEBI:15377"/>
        <dbReference type="ChEBI" id="CHEBI:15378"/>
        <dbReference type="ChEBI" id="CHEBI:29985"/>
        <dbReference type="ChEBI" id="CHEBI:30616"/>
        <dbReference type="ChEBI" id="CHEBI:43474"/>
        <dbReference type="ChEBI" id="CHEBI:58359"/>
        <dbReference type="ChEBI" id="CHEBI:78520"/>
        <dbReference type="ChEBI" id="CHEBI:78521"/>
        <dbReference type="ChEBI" id="CHEBI:456216"/>
    </reaction>
</comment>
<evidence type="ECO:0000313" key="12">
    <source>
        <dbReference type="EMBL" id="OGE80128.1"/>
    </source>
</evidence>
<keyword evidence="4 10" id="KW-0547">Nucleotide-binding</keyword>
<comment type="caution">
    <text evidence="12">The sequence shown here is derived from an EMBL/GenBank/DDBJ whole genome shotgun (WGS) entry which is preliminary data.</text>
</comment>
<evidence type="ECO:0000256" key="10">
    <source>
        <dbReference type="HAMAP-Rule" id="MF_00121"/>
    </source>
</evidence>
<dbReference type="GO" id="GO:0050567">
    <property type="term" value="F:glutaminyl-tRNA synthase (glutamine-hydrolyzing) activity"/>
    <property type="evidence" value="ECO:0007669"/>
    <property type="project" value="UniProtKB-UniRule"/>
</dbReference>
<keyword evidence="3 10" id="KW-0436">Ligase</keyword>
<keyword evidence="6 10" id="KW-0648">Protein biosynthesis</keyword>
<dbReference type="FunFam" id="1.10.10.410:FF:000001">
    <property type="entry name" value="Aspartyl/glutamyl-tRNA(Asn/Gln) amidotransferase subunit B"/>
    <property type="match status" value="1"/>
</dbReference>
<dbReference type="InterPro" id="IPR042114">
    <property type="entry name" value="GatB_C_1"/>
</dbReference>
<gene>
    <name evidence="10" type="primary">gatB</name>
    <name evidence="12" type="ORF">A2826_00920</name>
</gene>
<evidence type="ECO:0000256" key="3">
    <source>
        <dbReference type="ARBA" id="ARBA00022598"/>
    </source>
</evidence>
<dbReference type="Proteomes" id="UP000177912">
    <property type="component" value="Unassembled WGS sequence"/>
</dbReference>
<evidence type="ECO:0000256" key="9">
    <source>
        <dbReference type="ARBA" id="ARBA00047913"/>
    </source>
</evidence>
<evidence type="ECO:0000256" key="6">
    <source>
        <dbReference type="ARBA" id="ARBA00022917"/>
    </source>
</evidence>
<dbReference type="InterPro" id="IPR023168">
    <property type="entry name" value="GatB_Yqey_C_2"/>
</dbReference>
<dbReference type="SMART" id="SM00845">
    <property type="entry name" value="GatB_Yqey"/>
    <property type="match status" value="1"/>
</dbReference>
<dbReference type="GO" id="GO:0006412">
    <property type="term" value="P:translation"/>
    <property type="evidence" value="ECO:0007669"/>
    <property type="project" value="UniProtKB-UniRule"/>
</dbReference>
<feature type="domain" description="Asn/Gln amidotransferase" evidence="11">
    <location>
        <begin position="332"/>
        <end position="495"/>
    </location>
</feature>
<dbReference type="Gene3D" id="1.10.10.410">
    <property type="match status" value="1"/>
</dbReference>
<comment type="catalytic activity">
    <reaction evidence="8 10">
        <text>L-aspartyl-tRNA(Asn) + L-glutamine + ATP + H2O = L-asparaginyl-tRNA(Asn) + L-glutamate + ADP + phosphate + 2 H(+)</text>
        <dbReference type="Rhea" id="RHEA:14513"/>
        <dbReference type="Rhea" id="RHEA-COMP:9674"/>
        <dbReference type="Rhea" id="RHEA-COMP:9677"/>
        <dbReference type="ChEBI" id="CHEBI:15377"/>
        <dbReference type="ChEBI" id="CHEBI:15378"/>
        <dbReference type="ChEBI" id="CHEBI:29985"/>
        <dbReference type="ChEBI" id="CHEBI:30616"/>
        <dbReference type="ChEBI" id="CHEBI:43474"/>
        <dbReference type="ChEBI" id="CHEBI:58359"/>
        <dbReference type="ChEBI" id="CHEBI:78515"/>
        <dbReference type="ChEBI" id="CHEBI:78516"/>
        <dbReference type="ChEBI" id="CHEBI:456216"/>
    </reaction>
</comment>
<dbReference type="AlphaFoldDB" id="A0A1F5NR75"/>
<dbReference type="PANTHER" id="PTHR11659:SF0">
    <property type="entry name" value="GLUTAMYL-TRNA(GLN) AMIDOTRANSFERASE SUBUNIT B, MITOCHONDRIAL"/>
    <property type="match status" value="1"/>
</dbReference>
<dbReference type="InterPro" id="IPR014746">
    <property type="entry name" value="Gln_synth/guanido_kin_cat_dom"/>
</dbReference>
<dbReference type="Pfam" id="PF02637">
    <property type="entry name" value="GatB_Yqey"/>
    <property type="match status" value="1"/>
</dbReference>
<dbReference type="STRING" id="1817822.A2826_00920"/>
<dbReference type="InterPro" id="IPR018027">
    <property type="entry name" value="Asn/Gln_amidotransferase"/>
</dbReference>
<dbReference type="InterPro" id="IPR006075">
    <property type="entry name" value="Asn/Gln-tRNA_Trfase_suB/E_cat"/>
</dbReference>
<dbReference type="NCBIfam" id="NF004014">
    <property type="entry name" value="PRK05477.1-4"/>
    <property type="match status" value="1"/>
</dbReference>
<dbReference type="PROSITE" id="PS01234">
    <property type="entry name" value="GATB"/>
    <property type="match status" value="1"/>
</dbReference>
<evidence type="ECO:0000313" key="13">
    <source>
        <dbReference type="Proteomes" id="UP000177912"/>
    </source>
</evidence>
<dbReference type="SUPFAM" id="SSF89095">
    <property type="entry name" value="GatB/YqeY motif"/>
    <property type="match status" value="1"/>
</dbReference>
<evidence type="ECO:0000256" key="1">
    <source>
        <dbReference type="ARBA" id="ARBA00005306"/>
    </source>
</evidence>
<dbReference type="EC" id="6.3.5.-" evidence="10"/>
<keyword evidence="5 10" id="KW-0067">ATP-binding</keyword>
<dbReference type="GO" id="GO:0050566">
    <property type="term" value="F:asparaginyl-tRNA synthase (glutamine-hydrolyzing) activity"/>
    <property type="evidence" value="ECO:0007669"/>
    <property type="project" value="RHEA"/>
</dbReference>
<dbReference type="Pfam" id="PF02934">
    <property type="entry name" value="GatB_N"/>
    <property type="match status" value="1"/>
</dbReference>
<dbReference type="SUPFAM" id="SSF55931">
    <property type="entry name" value="Glutamine synthetase/guanido kinase"/>
    <property type="match status" value="1"/>
</dbReference>
<evidence type="ECO:0000256" key="2">
    <source>
        <dbReference type="ARBA" id="ARBA00011123"/>
    </source>
</evidence>
<dbReference type="GO" id="GO:0005524">
    <property type="term" value="F:ATP binding"/>
    <property type="evidence" value="ECO:0007669"/>
    <property type="project" value="UniProtKB-KW"/>
</dbReference>
<reference evidence="12 13" key="1">
    <citation type="journal article" date="2016" name="Nat. Commun.">
        <title>Thousands of microbial genomes shed light on interconnected biogeochemical processes in an aquifer system.</title>
        <authorList>
            <person name="Anantharaman K."/>
            <person name="Brown C.T."/>
            <person name="Hug L.A."/>
            <person name="Sharon I."/>
            <person name="Castelle C.J."/>
            <person name="Probst A.J."/>
            <person name="Thomas B.C."/>
            <person name="Singh A."/>
            <person name="Wilkins M.J."/>
            <person name="Karaoz U."/>
            <person name="Brodie E.L."/>
            <person name="Williams K.H."/>
            <person name="Hubbard S.S."/>
            <person name="Banfield J.F."/>
        </authorList>
    </citation>
    <scope>NUCLEOTIDE SEQUENCE [LARGE SCALE GENOMIC DNA]</scope>
</reference>
<evidence type="ECO:0000259" key="11">
    <source>
        <dbReference type="SMART" id="SM00845"/>
    </source>
</evidence>
<dbReference type="Gene3D" id="1.10.150.380">
    <property type="entry name" value="GatB domain, N-terminal subdomain"/>
    <property type="match status" value="1"/>
</dbReference>
<comment type="similarity">
    <text evidence="1 10">Belongs to the GatB/GatE family. GatB subfamily.</text>
</comment>
<dbReference type="PANTHER" id="PTHR11659">
    <property type="entry name" value="GLUTAMYL-TRNA GLN AMIDOTRANSFERASE SUBUNIT B MITOCHONDRIAL AND PROKARYOTIC PET112-RELATED"/>
    <property type="match status" value="1"/>
</dbReference>
<dbReference type="EMBL" id="MFEI01000040">
    <property type="protein sequence ID" value="OGE80128.1"/>
    <property type="molecule type" value="Genomic_DNA"/>
</dbReference>
<protein>
    <recommendedName>
        <fullName evidence="10">Aspartyl/glutamyl-tRNA(Asn/Gln) amidotransferase subunit B</fullName>
        <shortName evidence="10">Asp/Glu-ADT subunit B</shortName>
        <ecNumber evidence="10">6.3.5.-</ecNumber>
    </recommendedName>
</protein>
<dbReference type="HAMAP" id="MF_00121">
    <property type="entry name" value="GatB"/>
    <property type="match status" value="1"/>
</dbReference>
<name>A0A1F5NR75_9BACT</name>
<dbReference type="InterPro" id="IPR017958">
    <property type="entry name" value="Gln-tRNA_amidoTrfase_suB_CS"/>
</dbReference>
<organism evidence="12 13">
    <name type="scientific">Candidatus Doudnabacteria bacterium RIFCSPHIGHO2_01_FULL_43_23</name>
    <dbReference type="NCBI Taxonomy" id="1817822"/>
    <lineage>
        <taxon>Bacteria</taxon>
        <taxon>Candidatus Doudnaibacteriota</taxon>
    </lineage>
</organism>
<comment type="subunit">
    <text evidence="2 10">Heterotrimer of A, B and C subunits.</text>
</comment>
<sequence length="497" mass="55136">MIMTSYTPVIGLEIHVQLKTKSKMFGRSPVETGNVEPNTNIDEVDTGQPGTLPTINKAALEKAILFGLALNCEIAEYSKFDRKNYFYPDLPKGYQISQFDQPICGKGKVSFEFEGSKVDIGITRAHLEEDAGKLLHPAGADYSLVDLNRAGTPLLEVVTEPDFTTPAQARAFLQHLRRLARYLGVSDADMEKGHLRCDANISLRKSGEKGLPGYKVEIKNMNSFKAVEEALLYEIDRQTEELAEGKKIPTQTRGWVDAKRETVAQRQKEGSDDYRYFPDPDLPVLHFTKKDVEAIKRKMPELPDQKLERFTKHYELSEKIALHLIDNKSLAGYFEGVVSDLQSWLKVEKMDDEKTLNKFVTEAANWVTGPFTELLKETGITASESKVSGENFAELIKMIENGEISKTAAKEVLGEMFITGADPSNVVEDKGLGQMSDTGALEKIVDKILAENPEVVEDVKAGKKQAAGFLVGKIMAATGGKANPKMVSEILEKRIGK</sequence>
<evidence type="ECO:0000256" key="7">
    <source>
        <dbReference type="ARBA" id="ARBA00024799"/>
    </source>
</evidence>
<dbReference type="InterPro" id="IPR003789">
    <property type="entry name" value="Asn/Gln_tRNA_amidoTrase-B-like"/>
</dbReference>
<evidence type="ECO:0000256" key="4">
    <source>
        <dbReference type="ARBA" id="ARBA00022741"/>
    </source>
</evidence>
<accession>A0A1F5NR75</accession>
<evidence type="ECO:0000256" key="8">
    <source>
        <dbReference type="ARBA" id="ARBA00047380"/>
    </source>
</evidence>
<dbReference type="GO" id="GO:0070681">
    <property type="term" value="P:glutaminyl-tRNAGln biosynthesis via transamidation"/>
    <property type="evidence" value="ECO:0007669"/>
    <property type="project" value="TreeGrafter"/>
</dbReference>
<dbReference type="InterPro" id="IPR017959">
    <property type="entry name" value="Asn/Gln-tRNA_amidoTrfase_suB/E"/>
</dbReference>